<comment type="caution">
    <text evidence="1">The sequence shown here is derived from an EMBL/GenBank/DDBJ whole genome shotgun (WGS) entry which is preliminary data.</text>
</comment>
<gene>
    <name evidence="1" type="ORF">GGC33_07495</name>
</gene>
<dbReference type="AlphaFoldDB" id="A0A844GS22"/>
<reference evidence="1 2" key="1">
    <citation type="submission" date="2019-11" db="EMBL/GenBank/DDBJ databases">
        <title>Isolation of a new High Light Tolerant Cyanobacteria.</title>
        <authorList>
            <person name="Dobson Z."/>
            <person name="Vaughn N."/>
            <person name="Vaughn M."/>
            <person name="Fromme P."/>
            <person name="Mazor Y."/>
        </authorList>
    </citation>
    <scope>NUCLEOTIDE SEQUENCE [LARGE SCALE GENOMIC DNA]</scope>
    <source>
        <strain evidence="1 2">0216</strain>
    </source>
</reference>
<proteinExistence type="predicted"/>
<evidence type="ECO:0008006" key="3">
    <source>
        <dbReference type="Google" id="ProtNLM"/>
    </source>
</evidence>
<dbReference type="Pfam" id="PF08872">
    <property type="entry name" value="KGK"/>
    <property type="match status" value="1"/>
</dbReference>
<sequence>MNQKIEHLEQNDVIQIKNDKTRWVMKQTTFTANEFISTIINSYTSGEELKEWSKNGVEAQVLVPRKPWRKGKIRLSIEFIPDESEIESPLDDFRQKTNL</sequence>
<dbReference type="Proteomes" id="UP000437131">
    <property type="component" value="Unassembled WGS sequence"/>
</dbReference>
<evidence type="ECO:0000313" key="1">
    <source>
        <dbReference type="EMBL" id="MTF38770.1"/>
    </source>
</evidence>
<dbReference type="InterPro" id="IPR014971">
    <property type="entry name" value="KGK"/>
</dbReference>
<accession>A0A844GS22</accession>
<evidence type="ECO:0000313" key="2">
    <source>
        <dbReference type="Proteomes" id="UP000437131"/>
    </source>
</evidence>
<name>A0A844GS22_9CHRO</name>
<protein>
    <recommendedName>
        <fullName evidence="3">KGK family protein</fullName>
    </recommendedName>
</protein>
<dbReference type="RefSeq" id="WP_155083630.1">
    <property type="nucleotide sequence ID" value="NZ_WMIA01000007.1"/>
</dbReference>
<organism evidence="1 2">
    <name type="scientific">Cyanobacterium aponinum 0216</name>
    <dbReference type="NCBI Taxonomy" id="2676140"/>
    <lineage>
        <taxon>Bacteria</taxon>
        <taxon>Bacillati</taxon>
        <taxon>Cyanobacteriota</taxon>
        <taxon>Cyanophyceae</taxon>
        <taxon>Oscillatoriophycideae</taxon>
        <taxon>Chroococcales</taxon>
        <taxon>Geminocystaceae</taxon>
        <taxon>Cyanobacterium</taxon>
    </lineage>
</organism>
<dbReference type="EMBL" id="WMIA01000007">
    <property type="protein sequence ID" value="MTF38770.1"/>
    <property type="molecule type" value="Genomic_DNA"/>
</dbReference>